<evidence type="ECO:0000313" key="2">
    <source>
        <dbReference type="EMBL" id="KAA6319256.1"/>
    </source>
</evidence>
<proteinExistence type="predicted"/>
<gene>
    <name evidence="2" type="ORF">EZS27_030830</name>
</gene>
<dbReference type="PROSITE" id="PS51257">
    <property type="entry name" value="PROKAR_LIPOPROTEIN"/>
    <property type="match status" value="1"/>
</dbReference>
<name>A0A5J4QB45_9ZZZZ</name>
<organism evidence="2">
    <name type="scientific">termite gut metagenome</name>
    <dbReference type="NCBI Taxonomy" id="433724"/>
    <lineage>
        <taxon>unclassified sequences</taxon>
        <taxon>metagenomes</taxon>
        <taxon>organismal metagenomes</taxon>
    </lineage>
</organism>
<feature type="transmembrane region" description="Helical" evidence="1">
    <location>
        <begin position="6"/>
        <end position="22"/>
    </location>
</feature>
<evidence type="ECO:0000256" key="1">
    <source>
        <dbReference type="SAM" id="Phobius"/>
    </source>
</evidence>
<keyword evidence="1" id="KW-1133">Transmembrane helix</keyword>
<protein>
    <submittedName>
        <fullName evidence="2">Uncharacterized protein</fullName>
    </submittedName>
</protein>
<comment type="caution">
    <text evidence="2">The sequence shown here is derived from an EMBL/GenBank/DDBJ whole genome shotgun (WGS) entry which is preliminary data.</text>
</comment>
<keyword evidence="1" id="KW-0812">Transmembrane</keyword>
<dbReference type="AlphaFoldDB" id="A0A5J4QB45"/>
<accession>A0A5J4QB45</accession>
<sequence>MGRIFIIAVMLYLIFLACYLVWERSVKQRGNAAKRPAFNPFKSSPKEDIIGKSGFDLRHSLPEATTLIKSEKREENAPIFADGNDKTVEQNTPATIPSSQLDRVFSSGVVVDDSGEIDLIIDDEPQGEESDDCEDTIDTKESEEAGRLSGVSMATGVNFDDLSGMVKTVENPDAATPEEREEAGRVITEIRKTDMFEQVVSGEPKKKVTAGKLMDDYFAAYHRRKREIGEVTDEPTVKAPKDFDPRAFA</sequence>
<reference evidence="2" key="1">
    <citation type="submission" date="2019-03" db="EMBL/GenBank/DDBJ databases">
        <title>Single cell metagenomics reveals metabolic interactions within the superorganism composed of flagellate Streblomastix strix and complex community of Bacteroidetes bacteria on its surface.</title>
        <authorList>
            <person name="Treitli S.C."/>
            <person name="Kolisko M."/>
            <person name="Husnik F."/>
            <person name="Keeling P."/>
            <person name="Hampl V."/>
        </authorList>
    </citation>
    <scope>NUCLEOTIDE SEQUENCE</scope>
    <source>
        <strain evidence="2">STM</strain>
    </source>
</reference>
<dbReference type="EMBL" id="SNRY01003939">
    <property type="protein sequence ID" value="KAA6319256.1"/>
    <property type="molecule type" value="Genomic_DNA"/>
</dbReference>
<keyword evidence="1" id="KW-0472">Membrane</keyword>